<protein>
    <submittedName>
        <fullName evidence="10">CCAAT/enhancer-binding protein gamma</fullName>
    </submittedName>
</protein>
<sequence>MSPKRNSNKSKEKDFIDQNIDDMDGMDGMDSGDDNYRRRRDRNNLAVKRSRVKSRIKTQETMERVHKLKTENDMLEEKIKILSKELSFLKNLFLAHAGTTNGIDMDDIDLESLLADAVDTPPSVPCTSSRSSYNSTLQPF</sequence>
<evidence type="ECO:0000259" key="9">
    <source>
        <dbReference type="PROSITE" id="PS50217"/>
    </source>
</evidence>
<feature type="compositionally biased region" description="Polar residues" evidence="8">
    <location>
        <begin position="125"/>
        <end position="140"/>
    </location>
</feature>
<dbReference type="EMBL" id="HBUF01162147">
    <property type="protein sequence ID" value="CAG6650388.1"/>
    <property type="molecule type" value="Transcribed_RNA"/>
</dbReference>
<organism evidence="10">
    <name type="scientific">Cacopsylla melanoneura</name>
    <dbReference type="NCBI Taxonomy" id="428564"/>
    <lineage>
        <taxon>Eukaryota</taxon>
        <taxon>Metazoa</taxon>
        <taxon>Ecdysozoa</taxon>
        <taxon>Arthropoda</taxon>
        <taxon>Hexapoda</taxon>
        <taxon>Insecta</taxon>
        <taxon>Pterygota</taxon>
        <taxon>Neoptera</taxon>
        <taxon>Paraneoptera</taxon>
        <taxon>Hemiptera</taxon>
        <taxon>Sternorrhyncha</taxon>
        <taxon>Psylloidea</taxon>
        <taxon>Psyllidae</taxon>
        <taxon>Psyllinae</taxon>
        <taxon>Cacopsylla</taxon>
    </lineage>
</organism>
<dbReference type="GO" id="GO:0000981">
    <property type="term" value="F:DNA-binding transcription factor activity, RNA polymerase II-specific"/>
    <property type="evidence" value="ECO:0007669"/>
    <property type="project" value="TreeGrafter"/>
</dbReference>
<dbReference type="SMART" id="SM00338">
    <property type="entry name" value="BRLZ"/>
    <property type="match status" value="1"/>
</dbReference>
<evidence type="ECO:0000256" key="4">
    <source>
        <dbReference type="ARBA" id="ARBA00023125"/>
    </source>
</evidence>
<dbReference type="InterPro" id="IPR046347">
    <property type="entry name" value="bZIP_sf"/>
</dbReference>
<dbReference type="InterPro" id="IPR031106">
    <property type="entry name" value="C/EBP"/>
</dbReference>
<feature type="region of interest" description="Disordered" evidence="8">
    <location>
        <begin position="1"/>
        <end position="58"/>
    </location>
</feature>
<name>A0A8D8U0G0_9HEMI</name>
<dbReference type="InterPro" id="IPR004827">
    <property type="entry name" value="bZIP"/>
</dbReference>
<feature type="region of interest" description="Disordered" evidence="8">
    <location>
        <begin position="121"/>
        <end position="140"/>
    </location>
</feature>
<feature type="domain" description="BZIP" evidence="9">
    <location>
        <begin position="33"/>
        <end position="96"/>
    </location>
</feature>
<dbReference type="SUPFAM" id="SSF57959">
    <property type="entry name" value="Leucine zipper domain"/>
    <property type="match status" value="1"/>
</dbReference>
<comment type="subcellular location">
    <subcellularLocation>
        <location evidence="1">Nucleus</location>
    </subcellularLocation>
</comment>
<dbReference type="GO" id="GO:0000978">
    <property type="term" value="F:RNA polymerase II cis-regulatory region sequence-specific DNA binding"/>
    <property type="evidence" value="ECO:0007669"/>
    <property type="project" value="TreeGrafter"/>
</dbReference>
<keyword evidence="4" id="KW-0238">DNA-binding</keyword>
<dbReference type="EMBL" id="HBUF01332442">
    <property type="protein sequence ID" value="CAG6697192.1"/>
    <property type="molecule type" value="Transcribed_RNA"/>
</dbReference>
<dbReference type="AlphaFoldDB" id="A0A8D8U0G0"/>
<evidence type="ECO:0000256" key="8">
    <source>
        <dbReference type="SAM" id="MobiDB-lite"/>
    </source>
</evidence>
<keyword evidence="5" id="KW-0804">Transcription</keyword>
<evidence type="ECO:0000256" key="6">
    <source>
        <dbReference type="ARBA" id="ARBA00023242"/>
    </source>
</evidence>
<evidence type="ECO:0000313" key="10">
    <source>
        <dbReference type="EMBL" id="CAG6697193.1"/>
    </source>
</evidence>
<dbReference type="EMBL" id="HBUF01364495">
    <property type="protein sequence ID" value="CAG6722804.1"/>
    <property type="molecule type" value="Transcribed_RNA"/>
</dbReference>
<dbReference type="PANTHER" id="PTHR23334">
    <property type="entry name" value="CCAAT/ENHANCER BINDING PROTEIN"/>
    <property type="match status" value="1"/>
</dbReference>
<dbReference type="GO" id="GO:0005634">
    <property type="term" value="C:nucleus"/>
    <property type="evidence" value="ECO:0007669"/>
    <property type="project" value="UniProtKB-SubCell"/>
</dbReference>
<keyword evidence="6" id="KW-0539">Nucleus</keyword>
<dbReference type="EMBL" id="HBUF01162148">
    <property type="protein sequence ID" value="CAG6650389.1"/>
    <property type="molecule type" value="Transcribed_RNA"/>
</dbReference>
<evidence type="ECO:0000256" key="1">
    <source>
        <dbReference type="ARBA" id="ARBA00004123"/>
    </source>
</evidence>
<comment type="similarity">
    <text evidence="2">Belongs to the bZIP family. C/EBP subfamily.</text>
</comment>
<dbReference type="EMBL" id="HBUF01364493">
    <property type="protein sequence ID" value="CAG6722802.1"/>
    <property type="molecule type" value="Transcribed_RNA"/>
</dbReference>
<evidence type="ECO:0000256" key="3">
    <source>
        <dbReference type="ARBA" id="ARBA00023015"/>
    </source>
</evidence>
<dbReference type="PANTHER" id="PTHR23334:SF69">
    <property type="entry name" value="CCAAT_ENHANCER-BINDING PROTEIN GAMMA"/>
    <property type="match status" value="1"/>
</dbReference>
<keyword evidence="7" id="KW-0175">Coiled coil</keyword>
<evidence type="ECO:0000256" key="5">
    <source>
        <dbReference type="ARBA" id="ARBA00023163"/>
    </source>
</evidence>
<proteinExistence type="inferred from homology"/>
<dbReference type="Gene3D" id="1.20.5.170">
    <property type="match status" value="1"/>
</dbReference>
<dbReference type="EMBL" id="HBUF01332443">
    <property type="protein sequence ID" value="CAG6697193.1"/>
    <property type="molecule type" value="Transcribed_RNA"/>
</dbReference>
<dbReference type="EMBL" id="HBUF01364494">
    <property type="protein sequence ID" value="CAG6722803.1"/>
    <property type="molecule type" value="Transcribed_RNA"/>
</dbReference>
<evidence type="ECO:0000256" key="2">
    <source>
        <dbReference type="ARBA" id="ARBA00006951"/>
    </source>
</evidence>
<feature type="coiled-coil region" evidence="7">
    <location>
        <begin position="58"/>
        <end position="92"/>
    </location>
</feature>
<feature type="compositionally biased region" description="Acidic residues" evidence="8">
    <location>
        <begin position="19"/>
        <end position="33"/>
    </location>
</feature>
<reference evidence="10" key="1">
    <citation type="submission" date="2021-05" db="EMBL/GenBank/DDBJ databases">
        <authorList>
            <person name="Alioto T."/>
            <person name="Alioto T."/>
            <person name="Gomez Garrido J."/>
        </authorList>
    </citation>
    <scope>NUCLEOTIDE SEQUENCE</scope>
</reference>
<accession>A0A8D8U0G0</accession>
<keyword evidence="3" id="KW-0805">Transcription regulation</keyword>
<dbReference type="Pfam" id="PF07716">
    <property type="entry name" value="bZIP_2"/>
    <property type="match status" value="1"/>
</dbReference>
<dbReference type="PROSITE" id="PS50217">
    <property type="entry name" value="BZIP"/>
    <property type="match status" value="1"/>
</dbReference>
<dbReference type="GO" id="GO:0006351">
    <property type="term" value="P:DNA-templated transcription"/>
    <property type="evidence" value="ECO:0007669"/>
    <property type="project" value="InterPro"/>
</dbReference>
<evidence type="ECO:0000256" key="7">
    <source>
        <dbReference type="SAM" id="Coils"/>
    </source>
</evidence>